<evidence type="ECO:0000313" key="7">
    <source>
        <dbReference type="EMBL" id="MEW9572083.1"/>
    </source>
</evidence>
<proteinExistence type="predicted"/>
<evidence type="ECO:0000256" key="3">
    <source>
        <dbReference type="ARBA" id="ARBA00023015"/>
    </source>
</evidence>
<evidence type="ECO:0000256" key="5">
    <source>
        <dbReference type="ARBA" id="ARBA00023163"/>
    </source>
</evidence>
<accession>A0ABV3QE11</accession>
<sequence>MDTRHAPAAANSPLLLDRQVCFALYAANLAMGKLYRKLLQALDLTYPQYLVMLVLWERDGLTVSEIGERLYLDSATLTPLLKRLQAAGLLDRVRSTADERQVVITLTTAGRTLKKRASTVPNEVLCAAGCRVDELHSLKRDLDRLRSHLSGED</sequence>
<dbReference type="Gene3D" id="1.10.10.10">
    <property type="entry name" value="Winged helix-like DNA-binding domain superfamily/Winged helix DNA-binding domain"/>
    <property type="match status" value="1"/>
</dbReference>
<dbReference type="EMBL" id="JBFOHK010000002">
    <property type="protein sequence ID" value="MEW9572083.1"/>
    <property type="molecule type" value="Genomic_DNA"/>
</dbReference>
<evidence type="ECO:0000256" key="1">
    <source>
        <dbReference type="ARBA" id="ARBA00004496"/>
    </source>
</evidence>
<reference evidence="7 8" key="1">
    <citation type="submission" date="2024-06" db="EMBL/GenBank/DDBJ databases">
        <authorList>
            <person name="Woo H."/>
        </authorList>
    </citation>
    <scope>NUCLEOTIDE SEQUENCE [LARGE SCALE GENOMIC DNA]</scope>
    <source>
        <strain evidence="7 8">Si-c</strain>
    </source>
</reference>
<name>A0ABV3QE11_9GAMM</name>
<feature type="domain" description="HTH marR-type" evidence="6">
    <location>
        <begin position="17"/>
        <end position="147"/>
    </location>
</feature>
<keyword evidence="3" id="KW-0805">Transcription regulation</keyword>
<dbReference type="InterPro" id="IPR000835">
    <property type="entry name" value="HTH_MarR-typ"/>
</dbReference>
<dbReference type="PROSITE" id="PS50995">
    <property type="entry name" value="HTH_MARR_2"/>
    <property type="match status" value="1"/>
</dbReference>
<evidence type="ECO:0000259" key="6">
    <source>
        <dbReference type="PROSITE" id="PS50995"/>
    </source>
</evidence>
<dbReference type="SUPFAM" id="SSF46785">
    <property type="entry name" value="Winged helix' DNA-binding domain"/>
    <property type="match status" value="1"/>
</dbReference>
<dbReference type="RefSeq" id="WP_367854143.1">
    <property type="nucleotide sequence ID" value="NZ_JBFOHK010000002.1"/>
</dbReference>
<keyword evidence="2" id="KW-0963">Cytoplasm</keyword>
<dbReference type="InterPro" id="IPR055166">
    <property type="entry name" value="Transc_reg_Sar_Rot_HTH"/>
</dbReference>
<comment type="caution">
    <text evidence="7">The sequence shown here is derived from an EMBL/GenBank/DDBJ whole genome shotgun (WGS) entry which is preliminary data.</text>
</comment>
<keyword evidence="4" id="KW-0238">DNA-binding</keyword>
<dbReference type="InterPro" id="IPR036390">
    <property type="entry name" value="WH_DNA-bd_sf"/>
</dbReference>
<keyword evidence="8" id="KW-1185">Reference proteome</keyword>
<organism evidence="7 8">
    <name type="scientific">Rhodanobacter lycopersici</name>
    <dbReference type="NCBI Taxonomy" id="3162487"/>
    <lineage>
        <taxon>Bacteria</taxon>
        <taxon>Pseudomonadati</taxon>
        <taxon>Pseudomonadota</taxon>
        <taxon>Gammaproteobacteria</taxon>
        <taxon>Lysobacterales</taxon>
        <taxon>Rhodanobacteraceae</taxon>
        <taxon>Rhodanobacter</taxon>
    </lineage>
</organism>
<protein>
    <submittedName>
        <fullName evidence="7">MarR family winged helix-turn-helix transcriptional regulator</fullName>
    </submittedName>
</protein>
<keyword evidence="5" id="KW-0804">Transcription</keyword>
<dbReference type="PANTHER" id="PTHR33164:SF5">
    <property type="entry name" value="ORGANIC HYDROPEROXIDE RESISTANCE TRANSCRIPTIONAL REGULATOR"/>
    <property type="match status" value="1"/>
</dbReference>
<dbReference type="Pfam" id="PF22381">
    <property type="entry name" value="Staph_reg_Sar_Rot"/>
    <property type="match status" value="1"/>
</dbReference>
<dbReference type="Proteomes" id="UP001556220">
    <property type="component" value="Unassembled WGS sequence"/>
</dbReference>
<dbReference type="PANTHER" id="PTHR33164">
    <property type="entry name" value="TRANSCRIPTIONAL REGULATOR, MARR FAMILY"/>
    <property type="match status" value="1"/>
</dbReference>
<dbReference type="SMART" id="SM00347">
    <property type="entry name" value="HTH_MARR"/>
    <property type="match status" value="1"/>
</dbReference>
<evidence type="ECO:0000313" key="8">
    <source>
        <dbReference type="Proteomes" id="UP001556220"/>
    </source>
</evidence>
<dbReference type="PRINTS" id="PR00598">
    <property type="entry name" value="HTHMARR"/>
</dbReference>
<evidence type="ECO:0000256" key="2">
    <source>
        <dbReference type="ARBA" id="ARBA00022490"/>
    </source>
</evidence>
<dbReference type="InterPro" id="IPR036388">
    <property type="entry name" value="WH-like_DNA-bd_sf"/>
</dbReference>
<comment type="subcellular location">
    <subcellularLocation>
        <location evidence="1">Cytoplasm</location>
    </subcellularLocation>
</comment>
<evidence type="ECO:0000256" key="4">
    <source>
        <dbReference type="ARBA" id="ARBA00023125"/>
    </source>
</evidence>
<gene>
    <name evidence="7" type="ORF">ABQJ54_09975</name>
</gene>
<dbReference type="InterPro" id="IPR039422">
    <property type="entry name" value="MarR/SlyA-like"/>
</dbReference>